<dbReference type="AlphaFoldDB" id="A0A1A8IHK8"/>
<feature type="non-terminal residue" evidence="1">
    <location>
        <position position="1"/>
    </location>
</feature>
<protein>
    <submittedName>
        <fullName evidence="1">Uncharacterized protein</fullName>
    </submittedName>
</protein>
<gene>
    <name evidence="1" type="primary">Nfu_g_1_026004</name>
</gene>
<organism evidence="1">
    <name type="scientific">Nothobranchius kuhntae</name>
    <name type="common">Beira killifish</name>
    <dbReference type="NCBI Taxonomy" id="321403"/>
    <lineage>
        <taxon>Eukaryota</taxon>
        <taxon>Metazoa</taxon>
        <taxon>Chordata</taxon>
        <taxon>Craniata</taxon>
        <taxon>Vertebrata</taxon>
        <taxon>Euteleostomi</taxon>
        <taxon>Actinopterygii</taxon>
        <taxon>Neopterygii</taxon>
        <taxon>Teleostei</taxon>
        <taxon>Neoteleostei</taxon>
        <taxon>Acanthomorphata</taxon>
        <taxon>Ovalentaria</taxon>
        <taxon>Atherinomorphae</taxon>
        <taxon>Cyprinodontiformes</taxon>
        <taxon>Nothobranchiidae</taxon>
        <taxon>Nothobranchius</taxon>
    </lineage>
</organism>
<accession>A0A1A8IHK8</accession>
<proteinExistence type="predicted"/>
<sequence length="159" mass="18547">DLVRKAKEAHQSWNRWAPTAERRDFDRRLTELETFLPKLVSKKAALIREERMKRDSIQAPVTLHSTAPVAAIKLKATALPSSLREFYRWRKEWEALQRQGEPTGSVEVKKFQLLDSLDERIARDLRLSTYPSTDEIFRALENRYGNQATIAVELIEELQ</sequence>
<dbReference type="EMBL" id="HAED01009698">
    <property type="protein sequence ID" value="SBQ95910.1"/>
    <property type="molecule type" value="Transcribed_RNA"/>
</dbReference>
<reference evidence="1" key="2">
    <citation type="submission" date="2016-06" db="EMBL/GenBank/DDBJ databases">
        <title>The genome of a short-lived fish provides insights into sex chromosome evolution and the genetic control of aging.</title>
        <authorList>
            <person name="Reichwald K."/>
            <person name="Felder M."/>
            <person name="Petzold A."/>
            <person name="Koch P."/>
            <person name="Groth M."/>
            <person name="Platzer M."/>
        </authorList>
    </citation>
    <scope>NUCLEOTIDE SEQUENCE</scope>
    <source>
        <tissue evidence="1">Brain</tissue>
    </source>
</reference>
<feature type="non-terminal residue" evidence="1">
    <location>
        <position position="159"/>
    </location>
</feature>
<evidence type="ECO:0000313" key="1">
    <source>
        <dbReference type="EMBL" id="SBQ95910.1"/>
    </source>
</evidence>
<name>A0A1A8IHK8_NOTKU</name>
<reference evidence="1" key="1">
    <citation type="submission" date="2016-05" db="EMBL/GenBank/DDBJ databases">
        <authorList>
            <person name="Lavstsen T."/>
            <person name="Jespersen J.S."/>
        </authorList>
    </citation>
    <scope>NUCLEOTIDE SEQUENCE</scope>
    <source>
        <tissue evidence="1">Brain</tissue>
    </source>
</reference>